<comment type="caution">
    <text evidence="1">The sequence shown here is derived from an EMBL/GenBank/DDBJ whole genome shotgun (WGS) entry which is preliminary data.</text>
</comment>
<accession>A0AAE0M9V2</accession>
<dbReference type="AlphaFoldDB" id="A0AAE0M9V2"/>
<reference evidence="1" key="2">
    <citation type="submission" date="2023-06" db="EMBL/GenBank/DDBJ databases">
        <authorList>
            <consortium name="Lawrence Berkeley National Laboratory"/>
            <person name="Haridas S."/>
            <person name="Hensen N."/>
            <person name="Bonometti L."/>
            <person name="Westerberg I."/>
            <person name="Brannstrom I.O."/>
            <person name="Guillou S."/>
            <person name="Cros-Aarteil S."/>
            <person name="Calhoun S."/>
            <person name="Kuo A."/>
            <person name="Mondo S."/>
            <person name="Pangilinan J."/>
            <person name="Riley R."/>
            <person name="Labutti K."/>
            <person name="Andreopoulos B."/>
            <person name="Lipzen A."/>
            <person name="Chen C."/>
            <person name="Yanf M."/>
            <person name="Daum C."/>
            <person name="Ng V."/>
            <person name="Clum A."/>
            <person name="Steindorff A."/>
            <person name="Ohm R."/>
            <person name="Martin F."/>
            <person name="Silar P."/>
            <person name="Natvig D."/>
            <person name="Lalanne C."/>
            <person name="Gautier V."/>
            <person name="Ament-Velasquez S.L."/>
            <person name="Kruys A."/>
            <person name="Hutchinson M.I."/>
            <person name="Powell A.J."/>
            <person name="Barry K."/>
            <person name="Miller A.N."/>
            <person name="Grigoriev I.V."/>
            <person name="Debuchy R."/>
            <person name="Gladieux P."/>
            <person name="Thoren M.H."/>
            <person name="Johannesson H."/>
        </authorList>
    </citation>
    <scope>NUCLEOTIDE SEQUENCE</scope>
    <source>
        <strain evidence="1">SMH4131-1</strain>
    </source>
</reference>
<dbReference type="EMBL" id="JAUEPO010000004">
    <property type="protein sequence ID" value="KAK3324722.1"/>
    <property type="molecule type" value="Genomic_DNA"/>
</dbReference>
<reference evidence="1" key="1">
    <citation type="journal article" date="2023" name="Mol. Phylogenet. Evol.">
        <title>Genome-scale phylogeny and comparative genomics of the fungal order Sordariales.</title>
        <authorList>
            <person name="Hensen N."/>
            <person name="Bonometti L."/>
            <person name="Westerberg I."/>
            <person name="Brannstrom I.O."/>
            <person name="Guillou S."/>
            <person name="Cros-Aarteil S."/>
            <person name="Calhoun S."/>
            <person name="Haridas S."/>
            <person name="Kuo A."/>
            <person name="Mondo S."/>
            <person name="Pangilinan J."/>
            <person name="Riley R."/>
            <person name="LaButti K."/>
            <person name="Andreopoulos B."/>
            <person name="Lipzen A."/>
            <person name="Chen C."/>
            <person name="Yan M."/>
            <person name="Daum C."/>
            <person name="Ng V."/>
            <person name="Clum A."/>
            <person name="Steindorff A."/>
            <person name="Ohm R.A."/>
            <person name="Martin F."/>
            <person name="Silar P."/>
            <person name="Natvig D.O."/>
            <person name="Lalanne C."/>
            <person name="Gautier V."/>
            <person name="Ament-Velasquez S.L."/>
            <person name="Kruys A."/>
            <person name="Hutchinson M.I."/>
            <person name="Powell A.J."/>
            <person name="Barry K."/>
            <person name="Miller A.N."/>
            <person name="Grigoriev I.V."/>
            <person name="Debuchy R."/>
            <person name="Gladieux P."/>
            <person name="Hiltunen Thoren M."/>
            <person name="Johannesson H."/>
        </authorList>
    </citation>
    <scope>NUCLEOTIDE SEQUENCE</scope>
    <source>
        <strain evidence="1">SMH4131-1</strain>
    </source>
</reference>
<sequence length="264" mass="28942">MPTIVDAGQNLKTLKHCSCSALLHRRKAEGGKNTRFWSLISISSSQQQSAALYTKHGATTCSPLLRNGPPEQAVKSCRVAHITAKKLAPTFSSALCLMSCLCDVPRVTIQVFLGRGWVESGRRHGSRRPTAGRRRIDNQPGYFVARFFQGSEGWNGLGHIKSARGASRWRERLELSKSCPVNCLFWAANGLPSPGRPVDSSSWHAAAINCNCNCNRHHLTHALGCSRSDGYGHGHERCRSAHPSSVVTRRSCGIRTGGPWHVCY</sequence>
<keyword evidence="2" id="KW-1185">Reference proteome</keyword>
<name>A0AAE0M9V2_9PEZI</name>
<dbReference type="Proteomes" id="UP001286456">
    <property type="component" value="Unassembled WGS sequence"/>
</dbReference>
<proteinExistence type="predicted"/>
<protein>
    <submittedName>
        <fullName evidence="1">Uncharacterized protein</fullName>
    </submittedName>
</protein>
<evidence type="ECO:0000313" key="1">
    <source>
        <dbReference type="EMBL" id="KAK3324722.1"/>
    </source>
</evidence>
<gene>
    <name evidence="1" type="ORF">B0T19DRAFT_237218</name>
</gene>
<evidence type="ECO:0000313" key="2">
    <source>
        <dbReference type="Proteomes" id="UP001286456"/>
    </source>
</evidence>
<organism evidence="1 2">
    <name type="scientific">Cercophora scortea</name>
    <dbReference type="NCBI Taxonomy" id="314031"/>
    <lineage>
        <taxon>Eukaryota</taxon>
        <taxon>Fungi</taxon>
        <taxon>Dikarya</taxon>
        <taxon>Ascomycota</taxon>
        <taxon>Pezizomycotina</taxon>
        <taxon>Sordariomycetes</taxon>
        <taxon>Sordariomycetidae</taxon>
        <taxon>Sordariales</taxon>
        <taxon>Lasiosphaeriaceae</taxon>
        <taxon>Cercophora</taxon>
    </lineage>
</organism>